<evidence type="ECO:0000256" key="4">
    <source>
        <dbReference type="ARBA" id="ARBA00011233"/>
    </source>
</evidence>
<dbReference type="RefSeq" id="WP_135111783.1">
    <property type="nucleotide sequence ID" value="NZ_SRHY01000067.1"/>
</dbReference>
<dbReference type="PANTHER" id="PTHR33254">
    <property type="entry name" value="4-HYDROXY-4-METHYL-2-OXOGLUTARATE ALDOLASE 3-RELATED"/>
    <property type="match status" value="1"/>
</dbReference>
<dbReference type="EC" id="4.1.3.17" evidence="5"/>
<accession>A0A4Y9A731</accession>
<feature type="binding site" evidence="13">
    <location>
        <begin position="89"/>
        <end position="92"/>
    </location>
    <ligand>
        <name>substrate</name>
    </ligand>
</feature>
<comment type="cofactor">
    <cofactor evidence="2">
        <name>a divalent metal cation</name>
        <dbReference type="ChEBI" id="CHEBI:60240"/>
    </cofactor>
</comment>
<reference evidence="14 15" key="1">
    <citation type="submission" date="2019-03" db="EMBL/GenBank/DDBJ databases">
        <title>Genome sequence of Lentibacillus salicampi ATCC BAA-719.</title>
        <authorList>
            <person name="Maclea K.S."/>
            <person name="Simoes Junior M."/>
        </authorList>
    </citation>
    <scope>NUCLEOTIDE SEQUENCE [LARGE SCALE GENOMIC DNA]</scope>
    <source>
        <strain evidence="14 15">ATCC BAA-719</strain>
    </source>
</reference>
<comment type="function">
    <text evidence="8">Catalyzes the aldol cleavage of 4-hydroxy-4-methyl-2-oxoglutarate (HMG) into 2 molecules of pyruvate. Also contains a secondary oxaloacetate (OAA) decarboxylase activity due to the common pyruvate enolate transition state formed following C-C bond cleavage in the retro-aldol and decarboxylation reactions.</text>
</comment>
<evidence type="ECO:0000256" key="5">
    <source>
        <dbReference type="ARBA" id="ARBA00012213"/>
    </source>
</evidence>
<evidence type="ECO:0000256" key="1">
    <source>
        <dbReference type="ARBA" id="ARBA00001342"/>
    </source>
</evidence>
<proteinExistence type="inferred from homology"/>
<evidence type="ECO:0000256" key="11">
    <source>
        <dbReference type="ARBA" id="ARBA00032305"/>
    </source>
</evidence>
<dbReference type="SUPFAM" id="SSF89562">
    <property type="entry name" value="RraA-like"/>
    <property type="match status" value="1"/>
</dbReference>
<dbReference type="AlphaFoldDB" id="A0A4Y9A731"/>
<evidence type="ECO:0000256" key="9">
    <source>
        <dbReference type="ARBA" id="ARBA00029596"/>
    </source>
</evidence>
<dbReference type="GO" id="GO:0046872">
    <property type="term" value="F:metal ion binding"/>
    <property type="evidence" value="ECO:0007669"/>
    <property type="project" value="UniProtKB-KW"/>
</dbReference>
<evidence type="ECO:0000256" key="12">
    <source>
        <dbReference type="ARBA" id="ARBA00047973"/>
    </source>
</evidence>
<comment type="similarity">
    <text evidence="3">Belongs to the class II aldolase/RraA-like family.</text>
</comment>
<comment type="subunit">
    <text evidence="4">Homotrimer.</text>
</comment>
<gene>
    <name evidence="14" type="ORF">E4U82_18815</name>
</gene>
<evidence type="ECO:0000256" key="2">
    <source>
        <dbReference type="ARBA" id="ARBA00001968"/>
    </source>
</evidence>
<evidence type="ECO:0000256" key="3">
    <source>
        <dbReference type="ARBA" id="ARBA00008621"/>
    </source>
</evidence>
<dbReference type="Gene3D" id="3.50.30.40">
    <property type="entry name" value="Ribonuclease E inhibitor RraA/RraA-like"/>
    <property type="match status" value="1"/>
</dbReference>
<dbReference type="OrthoDB" id="9784786at2"/>
<dbReference type="InterPro" id="IPR036704">
    <property type="entry name" value="RraA/RraA-like_sf"/>
</dbReference>
<comment type="caution">
    <text evidence="14">The sequence shown here is derived from an EMBL/GenBank/DDBJ whole genome shotgun (WGS) entry which is preliminary data.</text>
</comment>
<evidence type="ECO:0000256" key="7">
    <source>
        <dbReference type="ARBA" id="ARBA00016549"/>
    </source>
</evidence>
<sequence>MNDLLLSEDVINRARALSSTLLADALSGITTMDFQIKPVKNGMKMVGTAITVDVAPGDNLYLHHAIYSVEEGYVIVCDGKDHKANAYLGELMAHSADAIGLEGIVIDGLVRDKEELENLNLPIFAKGFISSGPFKNGPGQFNIPISCGNVEVKPGDLIIGDDDGVVVVPKDQIEMALDKAEKKLAYESDRIQSINDFKKGKVKELKKPSWFDEKIGQDNE</sequence>
<feature type="binding site" evidence="13">
    <location>
        <position position="111"/>
    </location>
    <ligand>
        <name>substrate</name>
    </ligand>
</feature>
<dbReference type="CDD" id="cd16841">
    <property type="entry name" value="RraA_family"/>
    <property type="match status" value="1"/>
</dbReference>
<keyword evidence="15" id="KW-1185">Reference proteome</keyword>
<protein>
    <recommendedName>
        <fullName evidence="7">Putative 4-hydroxy-4-methyl-2-oxoglutarate aldolase</fullName>
        <ecNumber evidence="6">4.1.1.112</ecNumber>
        <ecNumber evidence="5">4.1.3.17</ecNumber>
    </recommendedName>
    <alternativeName>
        <fullName evidence="11">Oxaloacetate decarboxylase</fullName>
    </alternativeName>
    <alternativeName>
        <fullName evidence="9">Regulator of ribonuclease activity homolog</fullName>
    </alternativeName>
    <alternativeName>
        <fullName evidence="10">RraA-like protein</fullName>
    </alternativeName>
</protein>
<evidence type="ECO:0000256" key="13">
    <source>
        <dbReference type="PIRSR" id="PIRSR605493-1"/>
    </source>
</evidence>
<dbReference type="Pfam" id="PF03737">
    <property type="entry name" value="RraA-like"/>
    <property type="match status" value="1"/>
</dbReference>
<evidence type="ECO:0000256" key="6">
    <source>
        <dbReference type="ARBA" id="ARBA00012947"/>
    </source>
</evidence>
<dbReference type="PANTHER" id="PTHR33254:SF4">
    <property type="entry name" value="4-HYDROXY-4-METHYL-2-OXOGLUTARATE ALDOLASE 3-RELATED"/>
    <property type="match status" value="1"/>
</dbReference>
<dbReference type="EC" id="4.1.1.112" evidence="6"/>
<evidence type="ECO:0000256" key="10">
    <source>
        <dbReference type="ARBA" id="ARBA00030169"/>
    </source>
</evidence>
<comment type="catalytic activity">
    <reaction evidence="12">
        <text>oxaloacetate + H(+) = pyruvate + CO2</text>
        <dbReference type="Rhea" id="RHEA:15641"/>
        <dbReference type="ChEBI" id="CHEBI:15361"/>
        <dbReference type="ChEBI" id="CHEBI:15378"/>
        <dbReference type="ChEBI" id="CHEBI:16452"/>
        <dbReference type="ChEBI" id="CHEBI:16526"/>
        <dbReference type="EC" id="4.1.1.112"/>
    </reaction>
</comment>
<dbReference type="EMBL" id="SRHY01000067">
    <property type="protein sequence ID" value="TFJ91225.1"/>
    <property type="molecule type" value="Genomic_DNA"/>
</dbReference>
<dbReference type="Proteomes" id="UP000298484">
    <property type="component" value="Unassembled WGS sequence"/>
</dbReference>
<organism evidence="14 15">
    <name type="scientific">Lentibacillus salicampi</name>
    <dbReference type="NCBI Taxonomy" id="175306"/>
    <lineage>
        <taxon>Bacteria</taxon>
        <taxon>Bacillati</taxon>
        <taxon>Bacillota</taxon>
        <taxon>Bacilli</taxon>
        <taxon>Bacillales</taxon>
        <taxon>Bacillaceae</taxon>
        <taxon>Lentibacillus</taxon>
    </lineage>
</organism>
<name>A0A4Y9A731_9BACI</name>
<feature type="binding site" evidence="13">
    <location>
        <position position="112"/>
    </location>
    <ligand>
        <name>Mg(2+)</name>
        <dbReference type="ChEBI" id="CHEBI:18420"/>
    </ligand>
</feature>
<keyword evidence="13" id="KW-0460">Magnesium</keyword>
<evidence type="ECO:0000256" key="8">
    <source>
        <dbReference type="ARBA" id="ARBA00025046"/>
    </source>
</evidence>
<dbReference type="GO" id="GO:0047443">
    <property type="term" value="F:4-hydroxy-4-methyl-2-oxoglutarate aldolase activity"/>
    <property type="evidence" value="ECO:0007669"/>
    <property type="project" value="UniProtKB-EC"/>
</dbReference>
<dbReference type="GO" id="GO:0008948">
    <property type="term" value="F:oxaloacetate decarboxylase activity"/>
    <property type="evidence" value="ECO:0007669"/>
    <property type="project" value="UniProtKB-EC"/>
</dbReference>
<comment type="catalytic activity">
    <reaction evidence="1">
        <text>4-hydroxy-4-methyl-2-oxoglutarate = 2 pyruvate</text>
        <dbReference type="Rhea" id="RHEA:22748"/>
        <dbReference type="ChEBI" id="CHEBI:15361"/>
        <dbReference type="ChEBI" id="CHEBI:58276"/>
        <dbReference type="EC" id="4.1.3.17"/>
    </reaction>
</comment>
<evidence type="ECO:0000313" key="15">
    <source>
        <dbReference type="Proteomes" id="UP000298484"/>
    </source>
</evidence>
<keyword evidence="13" id="KW-0479">Metal-binding</keyword>
<dbReference type="InterPro" id="IPR005493">
    <property type="entry name" value="RraA/RraA-like"/>
</dbReference>
<comment type="cofactor">
    <cofactor evidence="13">
        <name>Mg(2+)</name>
        <dbReference type="ChEBI" id="CHEBI:18420"/>
    </cofactor>
</comment>
<evidence type="ECO:0000313" key="14">
    <source>
        <dbReference type="EMBL" id="TFJ91225.1"/>
    </source>
</evidence>